<sequence length="83" mass="9169">MHKARQGTMKVISKQSQAKTKNVDGDVFPARFSEEDFYTSYLLRAQDNPSTFAAPTSARHVVTTINVSTTGRHTLKQSPIANS</sequence>
<protein>
    <submittedName>
        <fullName evidence="2">Uncharacterized protein</fullName>
    </submittedName>
</protein>
<evidence type="ECO:0000256" key="1">
    <source>
        <dbReference type="SAM" id="MobiDB-lite"/>
    </source>
</evidence>
<keyword evidence="3" id="KW-1185">Reference proteome</keyword>
<organism evidence="2 3">
    <name type="scientific">Marchantia polymorpha</name>
    <name type="common">Common liverwort</name>
    <name type="synonym">Marchantia aquatica</name>
    <dbReference type="NCBI Taxonomy" id="3197"/>
    <lineage>
        <taxon>Eukaryota</taxon>
        <taxon>Viridiplantae</taxon>
        <taxon>Streptophyta</taxon>
        <taxon>Embryophyta</taxon>
        <taxon>Marchantiophyta</taxon>
        <taxon>Marchantiopsida</taxon>
        <taxon>Marchantiidae</taxon>
        <taxon>Marchantiales</taxon>
        <taxon>Marchantiaceae</taxon>
        <taxon>Marchantia</taxon>
    </lineage>
</organism>
<dbReference type="Gramene" id="Mp7g07440.3">
    <property type="protein sequence ID" value="Mp7g07440.3.cds1"/>
    <property type="gene ID" value="Mp7g07440"/>
</dbReference>
<dbReference type="EMBL" id="KZ772748">
    <property type="protein sequence ID" value="PTQ34809.1"/>
    <property type="molecule type" value="Genomic_DNA"/>
</dbReference>
<proteinExistence type="predicted"/>
<reference evidence="3" key="1">
    <citation type="journal article" date="2017" name="Cell">
        <title>Insights into land plant evolution garnered from the Marchantia polymorpha genome.</title>
        <authorList>
            <person name="Bowman J.L."/>
            <person name="Kohchi T."/>
            <person name="Yamato K.T."/>
            <person name="Jenkins J."/>
            <person name="Shu S."/>
            <person name="Ishizaki K."/>
            <person name="Yamaoka S."/>
            <person name="Nishihama R."/>
            <person name="Nakamura Y."/>
            <person name="Berger F."/>
            <person name="Adam C."/>
            <person name="Aki S.S."/>
            <person name="Althoff F."/>
            <person name="Araki T."/>
            <person name="Arteaga-Vazquez M.A."/>
            <person name="Balasubrmanian S."/>
            <person name="Barry K."/>
            <person name="Bauer D."/>
            <person name="Boehm C.R."/>
            <person name="Briginshaw L."/>
            <person name="Caballero-Perez J."/>
            <person name="Catarino B."/>
            <person name="Chen F."/>
            <person name="Chiyoda S."/>
            <person name="Chovatia M."/>
            <person name="Davies K.M."/>
            <person name="Delmans M."/>
            <person name="Demura T."/>
            <person name="Dierschke T."/>
            <person name="Dolan L."/>
            <person name="Dorantes-Acosta A.E."/>
            <person name="Eklund D.M."/>
            <person name="Florent S.N."/>
            <person name="Flores-Sandoval E."/>
            <person name="Fujiyama A."/>
            <person name="Fukuzawa H."/>
            <person name="Galik B."/>
            <person name="Grimanelli D."/>
            <person name="Grimwood J."/>
            <person name="Grossniklaus U."/>
            <person name="Hamada T."/>
            <person name="Haseloff J."/>
            <person name="Hetherington A.J."/>
            <person name="Higo A."/>
            <person name="Hirakawa Y."/>
            <person name="Hundley H.N."/>
            <person name="Ikeda Y."/>
            <person name="Inoue K."/>
            <person name="Inoue S.I."/>
            <person name="Ishida S."/>
            <person name="Jia Q."/>
            <person name="Kakita M."/>
            <person name="Kanazawa T."/>
            <person name="Kawai Y."/>
            <person name="Kawashima T."/>
            <person name="Kennedy M."/>
            <person name="Kinose K."/>
            <person name="Kinoshita T."/>
            <person name="Kohara Y."/>
            <person name="Koide E."/>
            <person name="Komatsu K."/>
            <person name="Kopischke S."/>
            <person name="Kubo M."/>
            <person name="Kyozuka J."/>
            <person name="Lagercrantz U."/>
            <person name="Lin S.S."/>
            <person name="Lindquist E."/>
            <person name="Lipzen A.M."/>
            <person name="Lu C.W."/>
            <person name="De Luna E."/>
            <person name="Martienssen R.A."/>
            <person name="Minamino N."/>
            <person name="Mizutani M."/>
            <person name="Mizutani M."/>
            <person name="Mochizuki N."/>
            <person name="Monte I."/>
            <person name="Mosher R."/>
            <person name="Nagasaki H."/>
            <person name="Nakagami H."/>
            <person name="Naramoto S."/>
            <person name="Nishitani K."/>
            <person name="Ohtani M."/>
            <person name="Okamoto T."/>
            <person name="Okumura M."/>
            <person name="Phillips J."/>
            <person name="Pollak B."/>
            <person name="Reinders A."/>
            <person name="Rovekamp M."/>
            <person name="Sano R."/>
            <person name="Sawa S."/>
            <person name="Schmid M.W."/>
            <person name="Shirakawa M."/>
            <person name="Solano R."/>
            <person name="Spunde A."/>
            <person name="Suetsugu N."/>
            <person name="Sugano S."/>
            <person name="Sugiyama A."/>
            <person name="Sun R."/>
            <person name="Suzuki Y."/>
            <person name="Takenaka M."/>
            <person name="Takezawa D."/>
            <person name="Tomogane H."/>
            <person name="Tsuzuki M."/>
            <person name="Ueda T."/>
            <person name="Umeda M."/>
            <person name="Ward J.M."/>
            <person name="Watanabe Y."/>
            <person name="Yazaki K."/>
            <person name="Yokoyama R."/>
            <person name="Yoshitake Y."/>
            <person name="Yotsui I."/>
            <person name="Zachgo S."/>
            <person name="Schmutz J."/>
        </authorList>
    </citation>
    <scope>NUCLEOTIDE SEQUENCE [LARGE SCALE GENOMIC DNA]</scope>
    <source>
        <strain evidence="3">Tak-1</strain>
    </source>
</reference>
<gene>
    <name evidence="2" type="ORF">MARPO_0076s0050</name>
</gene>
<dbReference type="AlphaFoldDB" id="A0A2R6WLT2"/>
<reference evidence="2" key="2">
    <citation type="submission" date="2017-12" db="EMBL/GenBank/DDBJ databases">
        <title>WGS assembly of Marchantia polymorpha.</title>
        <authorList>
            <person name="Bowman J.L."/>
            <person name="Kohchi T."/>
            <person name="Yamato K.T."/>
            <person name="Jenkins J."/>
            <person name="Shu S."/>
            <person name="Ishizaki K."/>
            <person name="Yamaoka S."/>
            <person name="Nishihama R."/>
            <person name="Nakamura Y."/>
            <person name="Berger F."/>
            <person name="Adam C."/>
            <person name="Aki S.S."/>
            <person name="Althoff F."/>
            <person name="Araki T."/>
            <person name="Arteaga-Vazquez M.A."/>
            <person name="Balasubrmanian S."/>
            <person name="Bauer D."/>
            <person name="Boehm C.R."/>
            <person name="Briginshaw L."/>
            <person name="Caballero-Perez J."/>
            <person name="Catarino B."/>
            <person name="Chen F."/>
            <person name="Chiyoda S."/>
            <person name="Chovatia M."/>
            <person name="Davies K.M."/>
            <person name="Delmans M."/>
            <person name="Demura T."/>
            <person name="Dierschke T."/>
            <person name="Dolan L."/>
            <person name="Dorantes-Acosta A.E."/>
            <person name="Eklund D.M."/>
            <person name="Florent S.N."/>
            <person name="Flores-Sandoval E."/>
            <person name="Fujiyama A."/>
            <person name="Fukuzawa H."/>
            <person name="Galik B."/>
            <person name="Grimanelli D."/>
            <person name="Grimwood J."/>
            <person name="Grossniklaus U."/>
            <person name="Hamada T."/>
            <person name="Haseloff J."/>
            <person name="Hetherington A.J."/>
            <person name="Higo A."/>
            <person name="Hirakawa Y."/>
            <person name="Hundley H.N."/>
            <person name="Ikeda Y."/>
            <person name="Inoue K."/>
            <person name="Inoue S."/>
            <person name="Ishida S."/>
            <person name="Jia Q."/>
            <person name="Kakita M."/>
            <person name="Kanazawa T."/>
            <person name="Kawai Y."/>
            <person name="Kawashima T."/>
            <person name="Kennedy M."/>
            <person name="Kinose K."/>
            <person name="Kinoshita T."/>
            <person name="Kohara Y."/>
            <person name="Koide E."/>
            <person name="Komatsu K."/>
            <person name="Kopischke S."/>
            <person name="Kubo M."/>
            <person name="Kyozuka J."/>
            <person name="Lagercrantz U."/>
            <person name="Lin S.S."/>
            <person name="Lindquist E."/>
            <person name="Lipzen A.M."/>
            <person name="Lu C."/>
            <person name="Luna E.D."/>
            <person name="Martienssen R.A."/>
            <person name="Minamino N."/>
            <person name="Mizutani M."/>
            <person name="Mizutani M."/>
            <person name="Mochizuki N."/>
            <person name="Monte I."/>
            <person name="Mosher R."/>
            <person name="Nagasaki H."/>
            <person name="Nakagami H."/>
            <person name="Naramoto S."/>
            <person name="Nishitani K."/>
            <person name="Ohtani M."/>
            <person name="Okamoto T."/>
            <person name="Okumura M."/>
            <person name="Phillips J."/>
            <person name="Pollak B."/>
            <person name="Reinders A."/>
            <person name="Roevekamp M."/>
            <person name="Sano R."/>
            <person name="Sawa S."/>
            <person name="Schmid M.W."/>
            <person name="Shirakawa M."/>
            <person name="Solano R."/>
            <person name="Spunde A."/>
            <person name="Suetsugu N."/>
            <person name="Sugano S."/>
            <person name="Sugiyama A."/>
            <person name="Sun R."/>
            <person name="Suzuki Y."/>
            <person name="Takenaka M."/>
            <person name="Takezawa D."/>
            <person name="Tomogane H."/>
            <person name="Tsuzuki M."/>
            <person name="Ueda T."/>
            <person name="Umeda M."/>
            <person name="Ward J.M."/>
            <person name="Watanabe Y."/>
            <person name="Yazaki K."/>
            <person name="Yokoyama R."/>
            <person name="Yoshitake Y."/>
            <person name="Yotsui I."/>
            <person name="Zachgo S."/>
            <person name="Schmutz J."/>
        </authorList>
    </citation>
    <scope>NUCLEOTIDE SEQUENCE [LARGE SCALE GENOMIC DNA]</scope>
    <source>
        <strain evidence="2">Tak-1</strain>
    </source>
</reference>
<name>A0A2R6WLT2_MARPO</name>
<dbReference type="Proteomes" id="UP000244005">
    <property type="component" value="Unassembled WGS sequence"/>
</dbReference>
<dbReference type="Gramene" id="Mp7g07440.1">
    <property type="protein sequence ID" value="Mp7g07440.1.cds1"/>
    <property type="gene ID" value="Mp7g07440"/>
</dbReference>
<dbReference type="EMBL" id="KZ772748">
    <property type="protein sequence ID" value="PTQ34808.1"/>
    <property type="molecule type" value="Genomic_DNA"/>
</dbReference>
<feature type="region of interest" description="Disordered" evidence="1">
    <location>
        <begin position="1"/>
        <end position="22"/>
    </location>
</feature>
<accession>A0A2R6WLT2</accession>
<evidence type="ECO:0000313" key="3">
    <source>
        <dbReference type="Proteomes" id="UP000244005"/>
    </source>
</evidence>
<evidence type="ECO:0000313" key="2">
    <source>
        <dbReference type="EMBL" id="PTQ34808.1"/>
    </source>
</evidence>